<evidence type="ECO:0000313" key="3">
    <source>
        <dbReference type="Proteomes" id="UP000799771"/>
    </source>
</evidence>
<dbReference type="Proteomes" id="UP000799771">
    <property type="component" value="Unassembled WGS sequence"/>
</dbReference>
<evidence type="ECO:0000256" key="1">
    <source>
        <dbReference type="SAM" id="Phobius"/>
    </source>
</evidence>
<reference evidence="2" key="1">
    <citation type="journal article" date="2020" name="Stud. Mycol.">
        <title>101 Dothideomycetes genomes: a test case for predicting lifestyles and emergence of pathogens.</title>
        <authorList>
            <person name="Haridas S."/>
            <person name="Albert R."/>
            <person name="Binder M."/>
            <person name="Bloem J."/>
            <person name="Labutti K."/>
            <person name="Salamov A."/>
            <person name="Andreopoulos B."/>
            <person name="Baker S."/>
            <person name="Barry K."/>
            <person name="Bills G."/>
            <person name="Bluhm B."/>
            <person name="Cannon C."/>
            <person name="Castanera R."/>
            <person name="Culley D."/>
            <person name="Daum C."/>
            <person name="Ezra D."/>
            <person name="Gonzalez J."/>
            <person name="Henrissat B."/>
            <person name="Kuo A."/>
            <person name="Liang C."/>
            <person name="Lipzen A."/>
            <person name="Lutzoni F."/>
            <person name="Magnuson J."/>
            <person name="Mondo S."/>
            <person name="Nolan M."/>
            <person name="Ohm R."/>
            <person name="Pangilinan J."/>
            <person name="Park H.-J."/>
            <person name="Ramirez L."/>
            <person name="Alfaro M."/>
            <person name="Sun H."/>
            <person name="Tritt A."/>
            <person name="Yoshinaga Y."/>
            <person name="Zwiers L.-H."/>
            <person name="Turgeon B."/>
            <person name="Goodwin S."/>
            <person name="Spatafora J."/>
            <person name="Crous P."/>
            <person name="Grigoriev I."/>
        </authorList>
    </citation>
    <scope>NUCLEOTIDE SEQUENCE</scope>
    <source>
        <strain evidence="2">CBS 119687</strain>
    </source>
</reference>
<dbReference type="PANTHER" id="PTHR37544">
    <property type="entry name" value="SPRAY-RELATED"/>
    <property type="match status" value="1"/>
</dbReference>
<gene>
    <name evidence="2" type="ORF">P153DRAFT_366257</name>
</gene>
<proteinExistence type="predicted"/>
<feature type="transmembrane region" description="Helical" evidence="1">
    <location>
        <begin position="120"/>
        <end position="138"/>
    </location>
</feature>
<organism evidence="2 3">
    <name type="scientific">Dothidotthia symphoricarpi CBS 119687</name>
    <dbReference type="NCBI Taxonomy" id="1392245"/>
    <lineage>
        <taxon>Eukaryota</taxon>
        <taxon>Fungi</taxon>
        <taxon>Dikarya</taxon>
        <taxon>Ascomycota</taxon>
        <taxon>Pezizomycotina</taxon>
        <taxon>Dothideomycetes</taxon>
        <taxon>Pleosporomycetidae</taxon>
        <taxon>Pleosporales</taxon>
        <taxon>Dothidotthiaceae</taxon>
        <taxon>Dothidotthia</taxon>
    </lineage>
</organism>
<dbReference type="RefSeq" id="XP_033524134.1">
    <property type="nucleotide sequence ID" value="XM_033668009.1"/>
</dbReference>
<sequence>MSHSTNIPLQRRHDHAAWTALSTADASNGDDESAVSSVLLPKDDAAAEHTEVDNNYPTLSWSDSSRTWLPYTLRRAFLSIMAAVSLSFSIALIALCVHSARNHGLGRDDRSSGLLIAWRYTPTIFAVFFTQAMVMIFDDIKRTESFARLARPGQADTSFALQYVPKAWWKSIVKACSKKQNGGHVGWLLLFSSIATGLSVLAVSTLSSSLLVPEQVLIRSDTNLKRYSSAHNGSINLVPRRETYFHTTSGYIYNVSTSMWVSDSHVIMPFGPENSVDHSDLLPDGLWVAETKIFQMESTCVPMVFAETMIANHTLILEADNQTFTYNSAIPADDKNVGNMTLVQDWEGMVLRSEDGCEIQLYETLASHPIVDEGGLFWSNLSATYISWNRFIQERGSPPFIGKTDWSPLNNDAIMEFSLECLDRNLLLVTTPWKERHGFEYEYWENFQYQAELCTPVYYEVTITANASISAGDRRITFDEDEFKKNRKQLGKNILDTAKFELYTFEGNKPEYLSKASIFRNAIEYVGLTENLQTYFSFNYTAMLHDSTLAEQATRLRARFFGELLFSSVTEQNSPVFESVIGQRIVLERRIVVVTEVAVSLAVLFFCLACYLCYTIWRVSIQQRPLNLSVDPATTLGVAIFYNDVNLAAGTEHGIPQSESRDERMTARSMSDLAINKFPSVNNSEVSGTDAKVLPQDWRPLALRTKGLTALLFAVVAIAAALIVLRNYADKQKLYRSAFVYEVDIGVFHANISPASLVATLIAVGLALWWDMIDKHMRSLQPYLSMAHGPEDVKRGACLSYESSHWVWAAGKAASNKHWLLVLVTMGTTLSQILIIAMAAVFEKQAGIYTRPMTIDRALATRQDHLTYQHTNVSTDANLLQHIMRTETADWLYSALDQLTLQAQSPAWSLDGWSFTPIVIESVPDTSLRQGSRNQDYDEESSELFFSAANVSLTTSAIRARLECNRITPTDSSWYNMNETAILEAELSKSVRNMTGHLNVTGYVLPRTIFDKDTYQTTIFTTPSRVFCCANGTDDGANSAVGYWSHTDPDQWWADRSEWTGFGPKSWPGNFTIKWIVGPATTSNLTIYTNSEASYYKLMQFTEIPALEILTCKPVIEQTDARVTIARSSSQVLDFELLGDPQRQHEIWNMDFDAISLNGSQEGMFGKNYTVEMSYAVYFMTQLLYAASSPTSSSNLFNFEDLEDERFNIRDKDNGLNMDFMSYSNYVQANKDPTALLNAETLLKYSQHTFQTFFQHFASQTSWIDGQPMVHQKISGQKVDVITTERIEVLAMVEGATWLCLAILFLLVVILGVLVVSLKQVYPRKTMLCDLECLADVLAMIENSHELLRLVEKYTMKELKERGMKTRLGWFRDTKGVLRWGIEVVDVNGVEWVEKREDLSVKDGVHTRIRCKQ</sequence>
<keyword evidence="3" id="KW-1185">Reference proteome</keyword>
<dbReference type="Pfam" id="PF11915">
    <property type="entry name" value="DUF3433"/>
    <property type="match status" value="2"/>
</dbReference>
<dbReference type="GeneID" id="54408441"/>
<evidence type="ECO:0000313" key="2">
    <source>
        <dbReference type="EMBL" id="KAF2129747.1"/>
    </source>
</evidence>
<keyword evidence="1" id="KW-0812">Transmembrane</keyword>
<name>A0A6A6AFN8_9PLEO</name>
<feature type="transmembrane region" description="Helical" evidence="1">
    <location>
        <begin position="597"/>
        <end position="617"/>
    </location>
</feature>
<dbReference type="PANTHER" id="PTHR37544:SF3">
    <property type="entry name" value="SPRAY"/>
    <property type="match status" value="1"/>
</dbReference>
<keyword evidence="1" id="KW-0472">Membrane</keyword>
<keyword evidence="1" id="KW-1133">Transmembrane helix</keyword>
<feature type="transmembrane region" description="Helical" evidence="1">
    <location>
        <begin position="819"/>
        <end position="842"/>
    </location>
</feature>
<accession>A0A6A6AFN8</accession>
<feature type="transmembrane region" description="Helical" evidence="1">
    <location>
        <begin position="708"/>
        <end position="728"/>
    </location>
</feature>
<protein>
    <submittedName>
        <fullName evidence="2">Uncharacterized protein</fullName>
    </submittedName>
</protein>
<feature type="transmembrane region" description="Helical" evidence="1">
    <location>
        <begin position="187"/>
        <end position="212"/>
    </location>
</feature>
<feature type="transmembrane region" description="Helical" evidence="1">
    <location>
        <begin position="76"/>
        <end position="100"/>
    </location>
</feature>
<dbReference type="OrthoDB" id="3248909at2759"/>
<feature type="transmembrane region" description="Helical" evidence="1">
    <location>
        <begin position="1296"/>
        <end position="1318"/>
    </location>
</feature>
<feature type="transmembrane region" description="Helical" evidence="1">
    <location>
        <begin position="748"/>
        <end position="770"/>
    </location>
</feature>
<dbReference type="EMBL" id="ML977505">
    <property type="protein sequence ID" value="KAF2129747.1"/>
    <property type="molecule type" value="Genomic_DNA"/>
</dbReference>
<dbReference type="InterPro" id="IPR021840">
    <property type="entry name" value="DUF3433"/>
</dbReference>